<dbReference type="PANTHER" id="PTHR43156:SF2">
    <property type="entry name" value="STAGE II SPORULATION PROTEIN E"/>
    <property type="match status" value="1"/>
</dbReference>
<name>A0ABN2JXL5_9ACTN</name>
<accession>A0ABN2JXL5</accession>
<dbReference type="SUPFAM" id="SSF81606">
    <property type="entry name" value="PP2C-like"/>
    <property type="match status" value="1"/>
</dbReference>
<dbReference type="PANTHER" id="PTHR43156">
    <property type="entry name" value="STAGE II SPORULATION PROTEIN E-RELATED"/>
    <property type="match status" value="1"/>
</dbReference>
<evidence type="ECO:0000313" key="4">
    <source>
        <dbReference type="Proteomes" id="UP001500655"/>
    </source>
</evidence>
<organism evidence="3 4">
    <name type="scientific">Luedemannella helvata</name>
    <dbReference type="NCBI Taxonomy" id="349315"/>
    <lineage>
        <taxon>Bacteria</taxon>
        <taxon>Bacillati</taxon>
        <taxon>Actinomycetota</taxon>
        <taxon>Actinomycetes</taxon>
        <taxon>Micromonosporales</taxon>
        <taxon>Micromonosporaceae</taxon>
        <taxon>Luedemannella</taxon>
    </lineage>
</organism>
<evidence type="ECO:0000313" key="3">
    <source>
        <dbReference type="EMBL" id="GAA1742490.1"/>
    </source>
</evidence>
<keyword evidence="1" id="KW-0378">Hydrolase</keyword>
<dbReference type="InterPro" id="IPR001932">
    <property type="entry name" value="PPM-type_phosphatase-like_dom"/>
</dbReference>
<feature type="domain" description="PPM-type phosphatase" evidence="2">
    <location>
        <begin position="160"/>
        <end position="373"/>
    </location>
</feature>
<dbReference type="Gene3D" id="3.60.40.10">
    <property type="entry name" value="PPM-type phosphatase domain"/>
    <property type="match status" value="1"/>
</dbReference>
<reference evidence="3 4" key="1">
    <citation type="journal article" date="2019" name="Int. J. Syst. Evol. Microbiol.">
        <title>The Global Catalogue of Microorganisms (GCM) 10K type strain sequencing project: providing services to taxonomists for standard genome sequencing and annotation.</title>
        <authorList>
            <consortium name="The Broad Institute Genomics Platform"/>
            <consortium name="The Broad Institute Genome Sequencing Center for Infectious Disease"/>
            <person name="Wu L."/>
            <person name="Ma J."/>
        </authorList>
    </citation>
    <scope>NUCLEOTIDE SEQUENCE [LARGE SCALE GENOMIC DNA]</scope>
    <source>
        <strain evidence="3 4">JCM 13249</strain>
    </source>
</reference>
<comment type="caution">
    <text evidence="3">The sequence shown here is derived from an EMBL/GenBank/DDBJ whole genome shotgun (WGS) entry which is preliminary data.</text>
</comment>
<gene>
    <name evidence="3" type="ORF">GCM10009681_11600</name>
</gene>
<protein>
    <submittedName>
        <fullName evidence="3">PP2C family protein-serine/threonine phosphatase</fullName>
    </submittedName>
</protein>
<dbReference type="InterPro" id="IPR052016">
    <property type="entry name" value="Bact_Sigma-Reg"/>
</dbReference>
<evidence type="ECO:0000256" key="1">
    <source>
        <dbReference type="ARBA" id="ARBA00022801"/>
    </source>
</evidence>
<proteinExistence type="predicted"/>
<dbReference type="RefSeq" id="WP_344077633.1">
    <property type="nucleotide sequence ID" value="NZ_BAAALS010000004.1"/>
</dbReference>
<dbReference type="Proteomes" id="UP001500655">
    <property type="component" value="Unassembled WGS sequence"/>
</dbReference>
<evidence type="ECO:0000259" key="2">
    <source>
        <dbReference type="SMART" id="SM00331"/>
    </source>
</evidence>
<dbReference type="SMART" id="SM00331">
    <property type="entry name" value="PP2C_SIG"/>
    <property type="match status" value="1"/>
</dbReference>
<keyword evidence="4" id="KW-1185">Reference proteome</keyword>
<dbReference type="EMBL" id="BAAALS010000004">
    <property type="protein sequence ID" value="GAA1742490.1"/>
    <property type="molecule type" value="Genomic_DNA"/>
</dbReference>
<sequence length="382" mass="40729">MLDIERLQAALASAPAAGLVEALAGELVAQGAATGVRLLLVDYRLTTLLPLDGPGTDRPAATDRQSDGAAWRCFDGQAAVSDRDTVWVPVTARGERFGVLSLTPTAGWDERLLDLGRLLAHELAAARPTTDRYVIGSRSRRLTLAAEMQWEMLPGRACSGPQFALAGQLEPAYAVKGDTFDWAAGTDRLTLSVLDGMGEGVDAASLSLLATSALRNARRAGLGIADQAMMADSALYAQYGGARHVSLLLAEIDLRTGQLSMVDTGSPLLLLSRGDDLIILEPDRLEPIGMFDGSRYAAQAYQLHPGDRLVIVSDGVHLAELAGRRYGDADLRRLVRRSRPMAPLDVVRTLVGDLRVFVSGELDDDAAAVCLDWFGTAGPDVQ</sequence>
<dbReference type="InterPro" id="IPR036457">
    <property type="entry name" value="PPM-type-like_dom_sf"/>
</dbReference>
<dbReference type="Pfam" id="PF07228">
    <property type="entry name" value="SpoIIE"/>
    <property type="match status" value="1"/>
</dbReference>